<accession>K2MYQ2</accession>
<evidence type="ECO:0000313" key="2">
    <source>
        <dbReference type="Proteomes" id="UP000006786"/>
    </source>
</evidence>
<dbReference type="Proteomes" id="UP000006786">
    <property type="component" value="Unassembled WGS sequence"/>
</dbReference>
<name>K2MYQ2_9HYPH</name>
<proteinExistence type="predicted"/>
<comment type="caution">
    <text evidence="1">The sequence shown here is derived from an EMBL/GenBank/DDBJ whole genome shotgun (WGS) entry which is preliminary data.</text>
</comment>
<dbReference type="Pfam" id="PF15943">
    <property type="entry name" value="YdaS_toxin"/>
    <property type="match status" value="1"/>
</dbReference>
<sequence length="74" mass="8121">MDNAVDMLIEKLGGLTKAARTLGVRNPSVVANWRSRGRIPVERVLDVERLAGISRHVQRPDIFGSSPQGREAAE</sequence>
<reference evidence="1 2" key="1">
    <citation type="journal article" date="2012" name="J. Bacteriol.">
        <title>Genome Sequence of Nitratireductor pacificus Type Strain pht-3B.</title>
        <authorList>
            <person name="Lai Q."/>
            <person name="Li G."/>
            <person name="Shao Z."/>
        </authorList>
    </citation>
    <scope>NUCLEOTIDE SEQUENCE [LARGE SCALE GENOMIC DNA]</scope>
    <source>
        <strain evidence="2">pht-3B</strain>
    </source>
</reference>
<dbReference type="GO" id="GO:0003677">
    <property type="term" value="F:DNA binding"/>
    <property type="evidence" value="ECO:0007669"/>
    <property type="project" value="InterPro"/>
</dbReference>
<dbReference type="RefSeq" id="WP_008599095.1">
    <property type="nucleotide sequence ID" value="NZ_AMRM01000030.1"/>
</dbReference>
<dbReference type="AlphaFoldDB" id="K2MYQ2"/>
<keyword evidence="2" id="KW-1185">Reference proteome</keyword>
<dbReference type="InterPro" id="IPR010982">
    <property type="entry name" value="Lambda_DNA-bd_dom_sf"/>
</dbReference>
<dbReference type="EMBL" id="AMRM01000030">
    <property type="protein sequence ID" value="EKF17093.1"/>
    <property type="molecule type" value="Genomic_DNA"/>
</dbReference>
<dbReference type="SUPFAM" id="SSF47413">
    <property type="entry name" value="lambda repressor-like DNA-binding domains"/>
    <property type="match status" value="1"/>
</dbReference>
<gene>
    <name evidence="1" type="ORF">NA2_20023</name>
</gene>
<dbReference type="Gene3D" id="1.10.260.40">
    <property type="entry name" value="lambda repressor-like DNA-binding domains"/>
    <property type="match status" value="1"/>
</dbReference>
<dbReference type="InterPro" id="IPR031856">
    <property type="entry name" value="YdaS_toxin-like"/>
</dbReference>
<organism evidence="1 2">
    <name type="scientific">Nitratireductor pacificus pht-3B</name>
    <dbReference type="NCBI Taxonomy" id="391937"/>
    <lineage>
        <taxon>Bacteria</taxon>
        <taxon>Pseudomonadati</taxon>
        <taxon>Pseudomonadota</taxon>
        <taxon>Alphaproteobacteria</taxon>
        <taxon>Hyphomicrobiales</taxon>
        <taxon>Phyllobacteriaceae</taxon>
        <taxon>Nitratireductor</taxon>
    </lineage>
</organism>
<dbReference type="STRING" id="391937.NA2_20023"/>
<dbReference type="NCBIfam" id="NF046037">
    <property type="entry name" value="carphisopro"/>
    <property type="match status" value="1"/>
</dbReference>
<protein>
    <submittedName>
        <fullName evidence="1">CI repressor</fullName>
    </submittedName>
</protein>
<dbReference type="InterPro" id="IPR059216">
    <property type="entry name" value="LeuA_carph_isopro_dom"/>
</dbReference>
<evidence type="ECO:0000313" key="1">
    <source>
        <dbReference type="EMBL" id="EKF17093.1"/>
    </source>
</evidence>